<evidence type="ECO:0000313" key="4">
    <source>
        <dbReference type="Proteomes" id="UP000886998"/>
    </source>
</evidence>
<dbReference type="Pfam" id="PF07479">
    <property type="entry name" value="NAD_Gly3P_dh_C"/>
    <property type="match status" value="1"/>
</dbReference>
<dbReference type="Proteomes" id="UP000886998">
    <property type="component" value="Unassembled WGS sequence"/>
</dbReference>
<dbReference type="InterPro" id="IPR013328">
    <property type="entry name" value="6PGD_dom2"/>
</dbReference>
<feature type="domain" description="Glycerol-3-phosphate dehydrogenase NAD-dependent C-terminal" evidence="2">
    <location>
        <begin position="2"/>
        <end position="109"/>
    </location>
</feature>
<dbReference type="GO" id="GO:0006072">
    <property type="term" value="P:glycerol-3-phosphate metabolic process"/>
    <property type="evidence" value="ECO:0007669"/>
    <property type="project" value="InterPro"/>
</dbReference>
<name>A0A8X7CG35_9ARAC</name>
<dbReference type="GO" id="GO:0141152">
    <property type="term" value="F:glycerol-3-phosphate dehydrogenase (NAD+) activity"/>
    <property type="evidence" value="ECO:0007669"/>
    <property type="project" value="UniProtKB-EC"/>
</dbReference>
<gene>
    <name evidence="3" type="primary">gpsA</name>
    <name evidence="3" type="ORF">TNIN_36831</name>
</gene>
<dbReference type="PANTHER" id="PTHR11728:SF1">
    <property type="entry name" value="GLYCEROL-3-PHOSPHATE DEHYDROGENASE [NAD(+)] 2, CHLOROPLASTIC"/>
    <property type="match status" value="1"/>
</dbReference>
<protein>
    <submittedName>
        <fullName evidence="3">Glycerol-3-phosphate dehydrogenase</fullName>
    </submittedName>
</protein>
<reference evidence="3" key="1">
    <citation type="submission" date="2020-08" db="EMBL/GenBank/DDBJ databases">
        <title>Multicomponent nature underlies the extraordinary mechanical properties of spider dragline silk.</title>
        <authorList>
            <person name="Kono N."/>
            <person name="Nakamura H."/>
            <person name="Mori M."/>
            <person name="Yoshida Y."/>
            <person name="Ohtoshi R."/>
            <person name="Malay A.D."/>
            <person name="Moran D.A.P."/>
            <person name="Tomita M."/>
            <person name="Numata K."/>
            <person name="Arakawa K."/>
        </authorList>
    </citation>
    <scope>NUCLEOTIDE SEQUENCE</scope>
</reference>
<dbReference type="InterPro" id="IPR008927">
    <property type="entry name" value="6-PGluconate_DH-like_C_sf"/>
</dbReference>
<dbReference type="AlphaFoldDB" id="A0A8X7CG35"/>
<dbReference type="EMBL" id="BMAV01015538">
    <property type="protein sequence ID" value="GFY65181.1"/>
    <property type="molecule type" value="Genomic_DNA"/>
</dbReference>
<evidence type="ECO:0000259" key="2">
    <source>
        <dbReference type="Pfam" id="PF07479"/>
    </source>
</evidence>
<comment type="caution">
    <text evidence="3">The sequence shown here is derived from an EMBL/GenBank/DDBJ whole genome shotgun (WGS) entry which is preliminary data.</text>
</comment>
<evidence type="ECO:0000256" key="1">
    <source>
        <dbReference type="ARBA" id="ARBA00048683"/>
    </source>
</evidence>
<dbReference type="OrthoDB" id="8117854at2759"/>
<proteinExistence type="predicted"/>
<accession>A0A8X7CG35</accession>
<dbReference type="GO" id="GO:0005829">
    <property type="term" value="C:cytosol"/>
    <property type="evidence" value="ECO:0007669"/>
    <property type="project" value="TreeGrafter"/>
</dbReference>
<comment type="catalytic activity">
    <reaction evidence="1">
        <text>sn-glycerol 3-phosphate + NAD(+) = dihydroxyacetone phosphate + NADH + H(+)</text>
        <dbReference type="Rhea" id="RHEA:11092"/>
        <dbReference type="ChEBI" id="CHEBI:15378"/>
        <dbReference type="ChEBI" id="CHEBI:57540"/>
        <dbReference type="ChEBI" id="CHEBI:57597"/>
        <dbReference type="ChEBI" id="CHEBI:57642"/>
        <dbReference type="ChEBI" id="CHEBI:57945"/>
        <dbReference type="EC" id="1.1.1.8"/>
    </reaction>
</comment>
<organism evidence="3 4">
    <name type="scientific">Trichonephila inaurata madagascariensis</name>
    <dbReference type="NCBI Taxonomy" id="2747483"/>
    <lineage>
        <taxon>Eukaryota</taxon>
        <taxon>Metazoa</taxon>
        <taxon>Ecdysozoa</taxon>
        <taxon>Arthropoda</taxon>
        <taxon>Chelicerata</taxon>
        <taxon>Arachnida</taxon>
        <taxon>Araneae</taxon>
        <taxon>Araneomorphae</taxon>
        <taxon>Entelegynae</taxon>
        <taxon>Araneoidea</taxon>
        <taxon>Nephilidae</taxon>
        <taxon>Trichonephila</taxon>
        <taxon>Trichonephila inaurata</taxon>
    </lineage>
</organism>
<evidence type="ECO:0000313" key="3">
    <source>
        <dbReference type="EMBL" id="GFY65181.1"/>
    </source>
</evidence>
<dbReference type="InterPro" id="IPR006109">
    <property type="entry name" value="G3P_DH_NAD-dep_C"/>
</dbReference>
<keyword evidence="4" id="KW-1185">Reference proteome</keyword>
<sequence>MNEIKTLYLAKIGNNNINIDTLLGPSCLGDLVMTCTSLNSRNLSFGFNLGSSHEEYDIQQILIGGKLLIEGVSTVKSTFDLTQKLGAKMPICEAIYRLLYESASIEDTISVLVN</sequence>
<dbReference type="GO" id="GO:0005975">
    <property type="term" value="P:carbohydrate metabolic process"/>
    <property type="evidence" value="ECO:0007669"/>
    <property type="project" value="InterPro"/>
</dbReference>
<dbReference type="SUPFAM" id="SSF48179">
    <property type="entry name" value="6-phosphogluconate dehydrogenase C-terminal domain-like"/>
    <property type="match status" value="1"/>
</dbReference>
<dbReference type="Gene3D" id="1.10.1040.10">
    <property type="entry name" value="N-(1-d-carboxylethyl)-l-norvaline Dehydrogenase, domain 2"/>
    <property type="match status" value="1"/>
</dbReference>
<dbReference type="PANTHER" id="PTHR11728">
    <property type="entry name" value="GLYCEROL-3-PHOSPHATE DEHYDROGENASE"/>
    <property type="match status" value="1"/>
</dbReference>